<accession>A0A413IE26</accession>
<organism evidence="2 3">
    <name type="scientific">Odoribacter splanchnicus</name>
    <dbReference type="NCBI Taxonomy" id="28118"/>
    <lineage>
        <taxon>Bacteria</taxon>
        <taxon>Pseudomonadati</taxon>
        <taxon>Bacteroidota</taxon>
        <taxon>Bacteroidia</taxon>
        <taxon>Bacteroidales</taxon>
        <taxon>Odoribacteraceae</taxon>
        <taxon>Odoribacter</taxon>
    </lineage>
</organism>
<name>A0A413IE26_9BACT</name>
<protein>
    <submittedName>
        <fullName evidence="2">DUF4375 domain-containing protein</fullName>
    </submittedName>
</protein>
<dbReference type="InterPro" id="IPR025402">
    <property type="entry name" value="DMP19_C"/>
</dbReference>
<comment type="caution">
    <text evidence="2">The sequence shown here is derived from an EMBL/GenBank/DDBJ whole genome shotgun (WGS) entry which is preliminary data.</text>
</comment>
<evidence type="ECO:0000259" key="1">
    <source>
        <dbReference type="Pfam" id="PF14300"/>
    </source>
</evidence>
<dbReference type="Gene3D" id="1.20.1420.60">
    <property type="match status" value="1"/>
</dbReference>
<feature type="domain" description="DNA mimic protein DMP19 C-terminal" evidence="1">
    <location>
        <begin position="29"/>
        <end position="135"/>
    </location>
</feature>
<evidence type="ECO:0000313" key="3">
    <source>
        <dbReference type="Proteomes" id="UP000284434"/>
    </source>
</evidence>
<evidence type="ECO:0000313" key="2">
    <source>
        <dbReference type="EMBL" id="RGY08206.1"/>
    </source>
</evidence>
<dbReference type="AlphaFoldDB" id="A0A413IE26"/>
<dbReference type="RefSeq" id="WP_087383439.1">
    <property type="nucleotide sequence ID" value="NZ_NFIM01000023.1"/>
</dbReference>
<dbReference type="Proteomes" id="UP000284434">
    <property type="component" value="Unassembled WGS sequence"/>
</dbReference>
<dbReference type="EMBL" id="QSCO01000006">
    <property type="protein sequence ID" value="RGY08206.1"/>
    <property type="molecule type" value="Genomic_DNA"/>
</dbReference>
<gene>
    <name evidence="2" type="ORF">DXA53_06050</name>
</gene>
<sequence>MMNDLEEIWEQSFSQLGYKLDLVKPDYQEMEHDDRMIASLYWLELEMYNGGFVQFFCNWGYDAYLLAVEGLEQIGAINTKELLLKAYSIIEKFEDDERLEELWDLPEYLTQSDDDELSKIDEEYWQDKEQISRLMLLKFHPDSIKNIDNKES</sequence>
<proteinExistence type="predicted"/>
<dbReference type="Pfam" id="PF14300">
    <property type="entry name" value="DMP19"/>
    <property type="match status" value="1"/>
</dbReference>
<reference evidence="2 3" key="1">
    <citation type="submission" date="2018-08" db="EMBL/GenBank/DDBJ databases">
        <title>A genome reference for cultivated species of the human gut microbiota.</title>
        <authorList>
            <person name="Zou Y."/>
            <person name="Xue W."/>
            <person name="Luo G."/>
        </authorList>
    </citation>
    <scope>NUCLEOTIDE SEQUENCE [LARGE SCALE GENOMIC DNA]</scope>
    <source>
        <strain evidence="2 3">OF03-11</strain>
    </source>
</reference>